<organism evidence="2 3">
    <name type="scientific">Rotaria magnacalcarata</name>
    <dbReference type="NCBI Taxonomy" id="392030"/>
    <lineage>
        <taxon>Eukaryota</taxon>
        <taxon>Metazoa</taxon>
        <taxon>Spiralia</taxon>
        <taxon>Gnathifera</taxon>
        <taxon>Rotifera</taxon>
        <taxon>Eurotatoria</taxon>
        <taxon>Bdelloidea</taxon>
        <taxon>Philodinida</taxon>
        <taxon>Philodinidae</taxon>
        <taxon>Rotaria</taxon>
    </lineage>
</organism>
<feature type="compositionally biased region" description="Low complexity" evidence="1">
    <location>
        <begin position="141"/>
        <end position="161"/>
    </location>
</feature>
<feature type="non-terminal residue" evidence="2">
    <location>
        <position position="1"/>
    </location>
</feature>
<evidence type="ECO:0000313" key="3">
    <source>
        <dbReference type="Proteomes" id="UP000663866"/>
    </source>
</evidence>
<gene>
    <name evidence="2" type="ORF">OVN521_LOCUS31417</name>
</gene>
<accession>A0A820HZD4</accession>
<name>A0A820HZD4_9BILA</name>
<dbReference type="EMBL" id="CAJOBG010015599">
    <property type="protein sequence ID" value="CAF4304241.1"/>
    <property type="molecule type" value="Genomic_DNA"/>
</dbReference>
<feature type="compositionally biased region" description="Polar residues" evidence="1">
    <location>
        <begin position="162"/>
        <end position="179"/>
    </location>
</feature>
<feature type="region of interest" description="Disordered" evidence="1">
    <location>
        <begin position="1"/>
        <end position="75"/>
    </location>
</feature>
<proteinExistence type="predicted"/>
<evidence type="ECO:0000256" key="1">
    <source>
        <dbReference type="SAM" id="MobiDB-lite"/>
    </source>
</evidence>
<reference evidence="2" key="1">
    <citation type="submission" date="2021-02" db="EMBL/GenBank/DDBJ databases">
        <authorList>
            <person name="Nowell W R."/>
        </authorList>
    </citation>
    <scope>NUCLEOTIDE SEQUENCE</scope>
</reference>
<dbReference type="Proteomes" id="UP000663866">
    <property type="component" value="Unassembled WGS sequence"/>
</dbReference>
<feature type="region of interest" description="Disordered" evidence="1">
    <location>
        <begin position="137"/>
        <end position="179"/>
    </location>
</feature>
<feature type="compositionally biased region" description="Polar residues" evidence="1">
    <location>
        <begin position="31"/>
        <end position="52"/>
    </location>
</feature>
<feature type="compositionally biased region" description="Low complexity" evidence="1">
    <location>
        <begin position="55"/>
        <end position="75"/>
    </location>
</feature>
<dbReference type="AlphaFoldDB" id="A0A820HZD4"/>
<comment type="caution">
    <text evidence="2">The sequence shown here is derived from an EMBL/GenBank/DDBJ whole genome shotgun (WGS) entry which is preliminary data.</text>
</comment>
<protein>
    <submittedName>
        <fullName evidence="2">Uncharacterized protein</fullName>
    </submittedName>
</protein>
<feature type="compositionally biased region" description="Polar residues" evidence="1">
    <location>
        <begin position="1"/>
        <end position="21"/>
    </location>
</feature>
<evidence type="ECO:0000313" key="2">
    <source>
        <dbReference type="EMBL" id="CAF4304241.1"/>
    </source>
</evidence>
<sequence>FRSVPSTSNQQEERVSSQQETDAPDLVLNLPISSGLITPPSTKSIDNNINEHQSLKSSSSSNSSPVHQSNQSNNNSLIQLTIMNDSTRTSRSNSSSTTTTHFIEKIRPSPEPIHRKKIPPPIMKKPEKTLELLKRLGLQPSTDSSCGATSSSSSASTSTSSHIIQQPVTVAGSSKTTDV</sequence>
<keyword evidence="3" id="KW-1185">Reference proteome</keyword>